<evidence type="ECO:0000256" key="6">
    <source>
        <dbReference type="ARBA" id="ARBA00023242"/>
    </source>
</evidence>
<feature type="binding site" evidence="8">
    <location>
        <position position="295"/>
    </location>
    <ligand>
        <name>Zn(2+)</name>
        <dbReference type="ChEBI" id="CHEBI:29105"/>
        <label>1</label>
    </ligand>
</feature>
<feature type="binding site" evidence="8">
    <location>
        <position position="338"/>
    </location>
    <ligand>
        <name>Zn(2+)</name>
        <dbReference type="ChEBI" id="CHEBI:29105"/>
        <label>2</label>
    </ligand>
</feature>
<keyword evidence="10" id="KW-0156">Chromatin regulator</keyword>
<keyword evidence="3 8" id="KW-0479">Metal-binding</keyword>
<evidence type="ECO:0000256" key="11">
    <source>
        <dbReference type="SAM" id="MobiDB-lite"/>
    </source>
</evidence>
<dbReference type="VEuPathDB" id="VectorBase:CSON011010"/>
<dbReference type="SUPFAM" id="SSF57903">
    <property type="entry name" value="FYVE/PHD zinc finger"/>
    <property type="match status" value="1"/>
</dbReference>
<feature type="domain" description="PHD-type" evidence="12">
    <location>
        <begin position="292"/>
        <end position="341"/>
    </location>
</feature>
<comment type="domain">
    <text evidence="10">The PHD-type zinc finger mediates the binding to H3K4me3.</text>
</comment>
<feature type="site" description="Histone H3K4me3 binding" evidence="7">
    <location>
        <position position="294"/>
    </location>
</feature>
<dbReference type="EMBL" id="UFQT01004632">
    <property type="protein sequence ID" value="SSX35738.1"/>
    <property type="molecule type" value="Genomic_DNA"/>
</dbReference>
<dbReference type="Gene3D" id="3.30.40.10">
    <property type="entry name" value="Zinc/RING finger domain, C3HC4 (zinc finger)"/>
    <property type="match status" value="1"/>
</dbReference>
<reference evidence="13" key="1">
    <citation type="submission" date="2018-07" db="EMBL/GenBank/DDBJ databases">
        <authorList>
            <person name="Quirk P.G."/>
            <person name="Krulwich T.A."/>
        </authorList>
    </citation>
    <scope>NUCLEOTIDE SEQUENCE</scope>
</reference>
<feature type="binding site" evidence="8">
    <location>
        <position position="297"/>
    </location>
    <ligand>
        <name>Zn(2+)</name>
        <dbReference type="ChEBI" id="CHEBI:29105"/>
        <label>1</label>
    </ligand>
</feature>
<feature type="region of interest" description="Disordered" evidence="11">
    <location>
        <begin position="134"/>
        <end position="156"/>
    </location>
</feature>
<dbReference type="Gene3D" id="6.10.140.1740">
    <property type="match status" value="1"/>
</dbReference>
<gene>
    <name evidence="13" type="primary">CSON011010</name>
</gene>
<keyword evidence="6 10" id="KW-0539">Nucleus</keyword>
<dbReference type="Pfam" id="PF12998">
    <property type="entry name" value="ING"/>
    <property type="match status" value="1"/>
</dbReference>
<evidence type="ECO:0000256" key="1">
    <source>
        <dbReference type="ARBA" id="ARBA00004123"/>
    </source>
</evidence>
<evidence type="ECO:0000256" key="7">
    <source>
        <dbReference type="PIRSR" id="PIRSR628651-50"/>
    </source>
</evidence>
<dbReference type="GO" id="GO:0005634">
    <property type="term" value="C:nucleus"/>
    <property type="evidence" value="ECO:0007669"/>
    <property type="project" value="UniProtKB-SubCell"/>
</dbReference>
<feature type="binding site" evidence="8">
    <location>
        <position position="319"/>
    </location>
    <ligand>
        <name>Zn(2+)</name>
        <dbReference type="ChEBI" id="CHEBI:29105"/>
        <label>1</label>
    </ligand>
</feature>
<name>A0A336NA97_CULSO</name>
<evidence type="ECO:0000256" key="3">
    <source>
        <dbReference type="ARBA" id="ARBA00022723"/>
    </source>
</evidence>
<feature type="binding site" evidence="8">
    <location>
        <position position="313"/>
    </location>
    <ligand>
        <name>Zn(2+)</name>
        <dbReference type="ChEBI" id="CHEBI:29105"/>
        <label>2</label>
    </ligand>
</feature>
<dbReference type="PROSITE" id="PS01359">
    <property type="entry name" value="ZF_PHD_1"/>
    <property type="match status" value="1"/>
</dbReference>
<dbReference type="CDD" id="cd16857">
    <property type="entry name" value="ING_ING1_2"/>
    <property type="match status" value="1"/>
</dbReference>
<dbReference type="InterPro" id="IPR019787">
    <property type="entry name" value="Znf_PHD-finger"/>
</dbReference>
<keyword evidence="4 9" id="KW-0863">Zinc-finger</keyword>
<dbReference type="OMA" id="RECDLEY"/>
<keyword evidence="5 8" id="KW-0862">Zinc</keyword>
<feature type="compositionally biased region" description="Low complexity" evidence="11">
    <location>
        <begin position="224"/>
        <end position="247"/>
    </location>
</feature>
<dbReference type="InterPro" id="IPR028651">
    <property type="entry name" value="ING_fam"/>
</dbReference>
<evidence type="ECO:0000256" key="5">
    <source>
        <dbReference type="ARBA" id="ARBA00022833"/>
    </source>
</evidence>
<evidence type="ECO:0000259" key="12">
    <source>
        <dbReference type="PROSITE" id="PS50016"/>
    </source>
</evidence>
<dbReference type="InterPro" id="IPR028643">
    <property type="entry name" value="ING1_PHD_Znf"/>
</dbReference>
<evidence type="ECO:0000313" key="13">
    <source>
        <dbReference type="EMBL" id="SSX35738.1"/>
    </source>
</evidence>
<dbReference type="PROSITE" id="PS50016">
    <property type="entry name" value="ZF_PHD_2"/>
    <property type="match status" value="1"/>
</dbReference>
<accession>A0A336NA97</accession>
<dbReference type="FunFam" id="3.30.40.10:FF:000021">
    <property type="entry name" value="Inhibitor of growth 2b"/>
    <property type="match status" value="1"/>
</dbReference>
<dbReference type="CDD" id="cd15584">
    <property type="entry name" value="PHD_ING1_2"/>
    <property type="match status" value="1"/>
</dbReference>
<dbReference type="GO" id="GO:0045893">
    <property type="term" value="P:positive regulation of DNA-templated transcription"/>
    <property type="evidence" value="ECO:0007669"/>
    <property type="project" value="TreeGrafter"/>
</dbReference>
<feature type="region of interest" description="Disordered" evidence="11">
    <location>
        <begin position="176"/>
        <end position="290"/>
    </location>
</feature>
<dbReference type="InterPro" id="IPR013083">
    <property type="entry name" value="Znf_RING/FYVE/PHD"/>
</dbReference>
<evidence type="ECO:0000256" key="10">
    <source>
        <dbReference type="RuleBase" id="RU361213"/>
    </source>
</evidence>
<dbReference type="SMART" id="SM01408">
    <property type="entry name" value="ING"/>
    <property type="match status" value="1"/>
</dbReference>
<evidence type="ECO:0000256" key="9">
    <source>
        <dbReference type="PROSITE-ProRule" id="PRU00146"/>
    </source>
</evidence>
<sequence length="367" mass="41331">MLNQVAVEALYSATYVENYLDAVENLPDEIQRYITRIREIDVKHRSYLRDVDIFYEQWANCPTNELESTNATKRNRAMTRIQQSLIAAQELGDEKLQIVQQLTDLIETKTRQLDQNFKNLDYGKDEPMNIDIPLKERRSQSPSSPTEAVVAPTFTPTTSTTQISTAINMNSANVATNNYASSNNGSNQDRSTKRARRQARQDTGSGMDVDGSDSNTKPEPIIYSSKASSSSQGNNSSQKKSVSTKTNSNKKKRTSKTGTTSSGRQSASGHNSSRDTREDTPPQEEAIDPDEPTYCLCDQISFGEMILCDNDLCPIEWFHFSCVGLATKPKGKWYCPNCRGDRPNVMKPKAQFLKELERYNKEKEEKT</sequence>
<dbReference type="PANTHER" id="PTHR10333">
    <property type="entry name" value="INHIBITOR OF GROWTH PROTEIN"/>
    <property type="match status" value="1"/>
</dbReference>
<comment type="function">
    <text evidence="10">Component of an histone acetyltransferase complex.</text>
</comment>
<dbReference type="GO" id="GO:0008270">
    <property type="term" value="F:zinc ion binding"/>
    <property type="evidence" value="ECO:0007669"/>
    <property type="project" value="UniProtKB-KW"/>
</dbReference>
<feature type="compositionally biased region" description="Low complexity" evidence="11">
    <location>
        <begin position="145"/>
        <end position="156"/>
    </location>
</feature>
<comment type="similarity">
    <text evidence="2 10">Belongs to the ING family.</text>
</comment>
<protein>
    <recommendedName>
        <fullName evidence="10">Inhibitor of growth protein</fullName>
    </recommendedName>
</protein>
<dbReference type="InterPro" id="IPR019786">
    <property type="entry name" value="Zinc_finger_PHD-type_CS"/>
</dbReference>
<feature type="site" description="Histone H3K4me3 binding" evidence="7">
    <location>
        <position position="317"/>
    </location>
</feature>
<feature type="site" description="Histone H3K4me3 binding" evidence="7">
    <location>
        <position position="305"/>
    </location>
</feature>
<evidence type="ECO:0000256" key="2">
    <source>
        <dbReference type="ARBA" id="ARBA00010210"/>
    </source>
</evidence>
<comment type="subcellular location">
    <subcellularLocation>
        <location evidence="1 10">Nucleus</location>
    </subcellularLocation>
</comment>
<dbReference type="GO" id="GO:0006325">
    <property type="term" value="P:chromatin organization"/>
    <property type="evidence" value="ECO:0007669"/>
    <property type="project" value="UniProtKB-KW"/>
</dbReference>
<dbReference type="AlphaFoldDB" id="A0A336NA97"/>
<dbReference type="InterPro" id="IPR024610">
    <property type="entry name" value="ING_N_histone-binding"/>
</dbReference>
<comment type="subunit">
    <text evidence="10">Component of an histone acetyltransferase complex. Interacts with H3K4me3 and to a lesser extent with H3K4me2.</text>
</comment>
<evidence type="ECO:0000256" key="4">
    <source>
        <dbReference type="ARBA" id="ARBA00022771"/>
    </source>
</evidence>
<dbReference type="InterPro" id="IPR001965">
    <property type="entry name" value="Znf_PHD"/>
</dbReference>
<dbReference type="SMART" id="SM00249">
    <property type="entry name" value="PHD"/>
    <property type="match status" value="1"/>
</dbReference>
<feature type="site" description="Histone H3K4me3 binding" evidence="7">
    <location>
        <position position="309"/>
    </location>
</feature>
<feature type="compositionally biased region" description="Polar residues" evidence="11">
    <location>
        <begin position="176"/>
        <end position="189"/>
    </location>
</feature>
<dbReference type="PANTHER" id="PTHR10333:SF89">
    <property type="entry name" value="INHIBITOR OF GROWTH PROTEIN"/>
    <property type="match status" value="1"/>
</dbReference>
<feature type="compositionally biased region" description="Acidic residues" evidence="11">
    <location>
        <begin position="281"/>
        <end position="290"/>
    </location>
</feature>
<proteinExistence type="inferred from homology"/>
<feature type="binding site" evidence="8">
    <location>
        <position position="322"/>
    </location>
    <ligand>
        <name>Zn(2+)</name>
        <dbReference type="ChEBI" id="CHEBI:29105"/>
        <label>1</label>
    </ligand>
</feature>
<organism evidence="13">
    <name type="scientific">Culicoides sonorensis</name>
    <name type="common">Biting midge</name>
    <dbReference type="NCBI Taxonomy" id="179676"/>
    <lineage>
        <taxon>Eukaryota</taxon>
        <taxon>Metazoa</taxon>
        <taxon>Ecdysozoa</taxon>
        <taxon>Arthropoda</taxon>
        <taxon>Hexapoda</taxon>
        <taxon>Insecta</taxon>
        <taxon>Pterygota</taxon>
        <taxon>Neoptera</taxon>
        <taxon>Endopterygota</taxon>
        <taxon>Diptera</taxon>
        <taxon>Nematocera</taxon>
        <taxon>Chironomoidea</taxon>
        <taxon>Ceratopogonidae</taxon>
        <taxon>Ceratopogoninae</taxon>
        <taxon>Culicoides</taxon>
        <taxon>Monoculicoides</taxon>
    </lineage>
</organism>
<feature type="binding site" evidence="8">
    <location>
        <position position="308"/>
    </location>
    <ligand>
        <name>Zn(2+)</name>
        <dbReference type="ChEBI" id="CHEBI:29105"/>
        <label>2</label>
    </ligand>
</feature>
<dbReference type="InterPro" id="IPR011011">
    <property type="entry name" value="Znf_FYVE_PHD"/>
</dbReference>
<feature type="binding site" evidence="8">
    <location>
        <position position="335"/>
    </location>
    <ligand>
        <name>Zn(2+)</name>
        <dbReference type="ChEBI" id="CHEBI:29105"/>
        <label>2</label>
    </ligand>
</feature>
<feature type="compositionally biased region" description="Low complexity" evidence="11">
    <location>
        <begin position="256"/>
        <end position="266"/>
    </location>
</feature>
<evidence type="ECO:0000256" key="8">
    <source>
        <dbReference type="PIRSR" id="PIRSR628651-51"/>
    </source>
</evidence>